<gene>
    <name evidence="2" type="ORF">SAMN05660742_12263</name>
</gene>
<evidence type="ECO:0000313" key="3">
    <source>
        <dbReference type="Proteomes" id="UP000199662"/>
    </source>
</evidence>
<feature type="transmembrane region" description="Helical" evidence="1">
    <location>
        <begin position="31"/>
        <end position="52"/>
    </location>
</feature>
<reference evidence="2 3" key="1">
    <citation type="submission" date="2016-10" db="EMBL/GenBank/DDBJ databases">
        <authorList>
            <person name="de Groot N.N."/>
        </authorList>
    </citation>
    <scope>NUCLEOTIDE SEQUENCE [LARGE SCALE GENOMIC DNA]</scope>
    <source>
        <strain evidence="2 3">DSM 2179</strain>
    </source>
</reference>
<evidence type="ECO:0000313" key="2">
    <source>
        <dbReference type="EMBL" id="SEJ89719.1"/>
    </source>
</evidence>
<keyword evidence="1" id="KW-0472">Membrane</keyword>
<evidence type="ECO:0000256" key="1">
    <source>
        <dbReference type="SAM" id="Phobius"/>
    </source>
</evidence>
<dbReference type="STRING" id="84035.SAMN05660742_12263"/>
<keyword evidence="1" id="KW-0812">Transmembrane</keyword>
<dbReference type="AlphaFoldDB" id="A0A1H7CJ76"/>
<proteinExistence type="predicted"/>
<dbReference type="Proteomes" id="UP000199662">
    <property type="component" value="Unassembled WGS sequence"/>
</dbReference>
<name>A0A1H7CJ76_9FIRM</name>
<dbReference type="EMBL" id="FNZK01000022">
    <property type="protein sequence ID" value="SEJ89719.1"/>
    <property type="molecule type" value="Genomic_DNA"/>
</dbReference>
<sequence>MKKCILLVLLCIIMFAYIIHGSITWYECYDLITKLITGIAPFIAAFGAYYMWSKNREKEIKNLEYKNDYYKKIIDKRMEAYEQLEKFIASLKVTTPGKANKMYLMGDLFMSPL</sequence>
<protein>
    <submittedName>
        <fullName evidence="2">Uncharacterized protein</fullName>
    </submittedName>
</protein>
<keyword evidence="3" id="KW-1185">Reference proteome</keyword>
<organism evidence="2 3">
    <name type="scientific">Propionispira arboris</name>
    <dbReference type="NCBI Taxonomy" id="84035"/>
    <lineage>
        <taxon>Bacteria</taxon>
        <taxon>Bacillati</taxon>
        <taxon>Bacillota</taxon>
        <taxon>Negativicutes</taxon>
        <taxon>Selenomonadales</taxon>
        <taxon>Selenomonadaceae</taxon>
        <taxon>Propionispira</taxon>
    </lineage>
</organism>
<keyword evidence="1" id="KW-1133">Transmembrane helix</keyword>
<accession>A0A1H7CJ76</accession>